<sequence>MTIGLPEILILSAVALVFLVAIVLIAARAGARPAGPLAWRSPGLLPPISAELQLRVRELYAEGRKIEAIKLVREQTGLGLKEAKAVADTLGSGNPLPMPAGHGQSDLASRVRELKAAGRTEQAVYLVRGETGMGQTEAETFVDTL</sequence>
<evidence type="ECO:0000313" key="2">
    <source>
        <dbReference type="EMBL" id="GIH41906.1"/>
    </source>
</evidence>
<dbReference type="EMBL" id="BOOC01000026">
    <property type="protein sequence ID" value="GIH41906.1"/>
    <property type="molecule type" value="Genomic_DNA"/>
</dbReference>
<dbReference type="RefSeq" id="WP_204059209.1">
    <property type="nucleotide sequence ID" value="NZ_BAAAGP010000007.1"/>
</dbReference>
<reference evidence="2 3" key="1">
    <citation type="submission" date="2021-01" db="EMBL/GenBank/DDBJ databases">
        <title>Whole genome shotgun sequence of Microbispora corallina NBRC 16416.</title>
        <authorList>
            <person name="Komaki H."/>
            <person name="Tamura T."/>
        </authorList>
    </citation>
    <scope>NUCLEOTIDE SEQUENCE [LARGE SCALE GENOMIC DNA]</scope>
    <source>
        <strain evidence="2 3">NBRC 16416</strain>
    </source>
</reference>
<dbReference type="Proteomes" id="UP000603904">
    <property type="component" value="Unassembled WGS sequence"/>
</dbReference>
<dbReference type="InterPro" id="IPR013823">
    <property type="entry name" value="Ribosomal_bL12_C"/>
</dbReference>
<keyword evidence="3" id="KW-1185">Reference proteome</keyword>
<dbReference type="Gene3D" id="3.30.1390.10">
    <property type="match status" value="1"/>
</dbReference>
<feature type="domain" description="Large ribosomal subunit protein bL12 C-terminal" evidence="1">
    <location>
        <begin position="62"/>
        <end position="90"/>
    </location>
</feature>
<evidence type="ECO:0000313" key="3">
    <source>
        <dbReference type="Proteomes" id="UP000603904"/>
    </source>
</evidence>
<name>A0ABQ4G495_9ACTN</name>
<dbReference type="Pfam" id="PF00542">
    <property type="entry name" value="Ribosomal_L12"/>
    <property type="match status" value="1"/>
</dbReference>
<dbReference type="InterPro" id="IPR014719">
    <property type="entry name" value="Ribosomal_bL12_C/ClpS-like"/>
</dbReference>
<gene>
    <name evidence="2" type="ORF">Mco01_49060</name>
</gene>
<proteinExistence type="predicted"/>
<dbReference type="SUPFAM" id="SSF54736">
    <property type="entry name" value="ClpS-like"/>
    <property type="match status" value="1"/>
</dbReference>
<accession>A0ABQ4G495</accession>
<comment type="caution">
    <text evidence="2">The sequence shown here is derived from an EMBL/GenBank/DDBJ whole genome shotgun (WGS) entry which is preliminary data.</text>
</comment>
<protein>
    <recommendedName>
        <fullName evidence="1">Large ribosomal subunit protein bL12 C-terminal domain-containing protein</fullName>
    </recommendedName>
</protein>
<organism evidence="2 3">
    <name type="scientific">Microbispora corallina</name>
    <dbReference type="NCBI Taxonomy" id="83302"/>
    <lineage>
        <taxon>Bacteria</taxon>
        <taxon>Bacillati</taxon>
        <taxon>Actinomycetota</taxon>
        <taxon>Actinomycetes</taxon>
        <taxon>Streptosporangiales</taxon>
        <taxon>Streptosporangiaceae</taxon>
        <taxon>Microbispora</taxon>
    </lineage>
</organism>
<evidence type="ECO:0000259" key="1">
    <source>
        <dbReference type="Pfam" id="PF00542"/>
    </source>
</evidence>